<dbReference type="Proteomes" id="UP001501116">
    <property type="component" value="Unassembled WGS sequence"/>
</dbReference>
<gene>
    <name evidence="4" type="ORF">GCM10009754_46910</name>
</gene>
<dbReference type="Gene3D" id="1.10.10.60">
    <property type="entry name" value="Homeodomain-like"/>
    <property type="match status" value="1"/>
</dbReference>
<dbReference type="EMBL" id="BAAANN010000019">
    <property type="protein sequence ID" value="GAA1968534.1"/>
    <property type="molecule type" value="Genomic_DNA"/>
</dbReference>
<sequence>MMRKDDLLQRALSSATPGDENSDRILGAALAQAEDFGLRRFTVDDVARRVGLSRVTIYRYFPKKDQLLNALIMRELRRFLTKADAVIAAQPTPEAKLVEGLKFCVTFLRNHRLLNRLLRTEPEFILPHLTVKAGPFLGAARNWIAGLMRAEIAAGQLTLPDEDIEAAAELLARTVLSLVLTPDTVLPVDSAEGQQRLADLYFTPIVHTLRP</sequence>
<dbReference type="InterPro" id="IPR050109">
    <property type="entry name" value="HTH-type_TetR-like_transc_reg"/>
</dbReference>
<dbReference type="PANTHER" id="PTHR30055">
    <property type="entry name" value="HTH-TYPE TRANSCRIPTIONAL REGULATOR RUTR"/>
    <property type="match status" value="1"/>
</dbReference>
<dbReference type="Gene3D" id="1.10.357.10">
    <property type="entry name" value="Tetracycline Repressor, domain 2"/>
    <property type="match status" value="1"/>
</dbReference>
<comment type="caution">
    <text evidence="4">The sequence shown here is derived from an EMBL/GenBank/DDBJ whole genome shotgun (WGS) entry which is preliminary data.</text>
</comment>
<evidence type="ECO:0000256" key="1">
    <source>
        <dbReference type="ARBA" id="ARBA00023125"/>
    </source>
</evidence>
<evidence type="ECO:0000256" key="2">
    <source>
        <dbReference type="PROSITE-ProRule" id="PRU00335"/>
    </source>
</evidence>
<evidence type="ECO:0000313" key="5">
    <source>
        <dbReference type="Proteomes" id="UP001501116"/>
    </source>
</evidence>
<evidence type="ECO:0000259" key="3">
    <source>
        <dbReference type="PROSITE" id="PS50977"/>
    </source>
</evidence>
<dbReference type="SUPFAM" id="SSF46689">
    <property type="entry name" value="Homeodomain-like"/>
    <property type="match status" value="1"/>
</dbReference>
<dbReference type="InterPro" id="IPR001647">
    <property type="entry name" value="HTH_TetR"/>
</dbReference>
<dbReference type="InterPro" id="IPR040611">
    <property type="entry name" value="AlkX_C"/>
</dbReference>
<keyword evidence="1 2" id="KW-0238">DNA-binding</keyword>
<organism evidence="4 5">
    <name type="scientific">Amycolatopsis minnesotensis</name>
    <dbReference type="NCBI Taxonomy" id="337894"/>
    <lineage>
        <taxon>Bacteria</taxon>
        <taxon>Bacillati</taxon>
        <taxon>Actinomycetota</taxon>
        <taxon>Actinomycetes</taxon>
        <taxon>Pseudonocardiales</taxon>
        <taxon>Pseudonocardiaceae</taxon>
        <taxon>Amycolatopsis</taxon>
    </lineage>
</organism>
<dbReference type="PROSITE" id="PS50977">
    <property type="entry name" value="HTH_TETR_2"/>
    <property type="match status" value="1"/>
</dbReference>
<dbReference type="InterPro" id="IPR009057">
    <property type="entry name" value="Homeodomain-like_sf"/>
</dbReference>
<reference evidence="5" key="1">
    <citation type="journal article" date="2019" name="Int. J. Syst. Evol. Microbiol.">
        <title>The Global Catalogue of Microorganisms (GCM) 10K type strain sequencing project: providing services to taxonomists for standard genome sequencing and annotation.</title>
        <authorList>
            <consortium name="The Broad Institute Genomics Platform"/>
            <consortium name="The Broad Institute Genome Sequencing Center for Infectious Disease"/>
            <person name="Wu L."/>
            <person name="Ma J."/>
        </authorList>
    </citation>
    <scope>NUCLEOTIDE SEQUENCE [LARGE SCALE GENOMIC DNA]</scope>
    <source>
        <strain evidence="5">JCM 14545</strain>
    </source>
</reference>
<feature type="DNA-binding region" description="H-T-H motif" evidence="2">
    <location>
        <begin position="42"/>
        <end position="61"/>
    </location>
</feature>
<accession>A0ABP5CTL4</accession>
<protein>
    <submittedName>
        <fullName evidence="4">TetR/AcrR family transcriptional regulator</fullName>
    </submittedName>
</protein>
<feature type="domain" description="HTH tetR-type" evidence="3">
    <location>
        <begin position="19"/>
        <end position="79"/>
    </location>
</feature>
<dbReference type="Pfam" id="PF18556">
    <property type="entry name" value="TetR_C_35"/>
    <property type="match status" value="1"/>
</dbReference>
<keyword evidence="5" id="KW-1185">Reference proteome</keyword>
<dbReference type="PANTHER" id="PTHR30055:SF153">
    <property type="entry name" value="HTH-TYPE TRANSCRIPTIONAL REPRESSOR RV3405C"/>
    <property type="match status" value="1"/>
</dbReference>
<proteinExistence type="predicted"/>
<name>A0ABP5CTL4_9PSEU</name>
<dbReference type="PRINTS" id="PR00455">
    <property type="entry name" value="HTHTETR"/>
</dbReference>
<dbReference type="Pfam" id="PF00440">
    <property type="entry name" value="TetR_N"/>
    <property type="match status" value="1"/>
</dbReference>
<evidence type="ECO:0000313" key="4">
    <source>
        <dbReference type="EMBL" id="GAA1968534.1"/>
    </source>
</evidence>